<keyword evidence="2" id="KW-1185">Reference proteome</keyword>
<comment type="caution">
    <text evidence="1">The sequence shown here is derived from an EMBL/GenBank/DDBJ whole genome shotgun (WGS) entry which is preliminary data.</text>
</comment>
<proteinExistence type="predicted"/>
<organism evidence="1 2">
    <name type="scientific">Necator americanus</name>
    <name type="common">Human hookworm</name>
    <dbReference type="NCBI Taxonomy" id="51031"/>
    <lineage>
        <taxon>Eukaryota</taxon>
        <taxon>Metazoa</taxon>
        <taxon>Ecdysozoa</taxon>
        <taxon>Nematoda</taxon>
        <taxon>Chromadorea</taxon>
        <taxon>Rhabditida</taxon>
        <taxon>Rhabditina</taxon>
        <taxon>Rhabditomorpha</taxon>
        <taxon>Strongyloidea</taxon>
        <taxon>Ancylostomatidae</taxon>
        <taxon>Bunostominae</taxon>
        <taxon>Necator</taxon>
    </lineage>
</organism>
<gene>
    <name evidence="1" type="primary">Necator_chrII.g5288</name>
    <name evidence="1" type="ORF">RB195_017495</name>
</gene>
<accession>A0ABR1C7E7</accession>
<dbReference type="Proteomes" id="UP001303046">
    <property type="component" value="Unassembled WGS sequence"/>
</dbReference>
<name>A0ABR1C7E7_NECAM</name>
<dbReference type="EMBL" id="JAVFWL010000002">
    <property type="protein sequence ID" value="KAK6733769.1"/>
    <property type="molecule type" value="Genomic_DNA"/>
</dbReference>
<evidence type="ECO:0000313" key="1">
    <source>
        <dbReference type="EMBL" id="KAK6733769.1"/>
    </source>
</evidence>
<sequence>MFNFAVDDIVSPSAPPLVKLEYDVGRYEAFDENNENQGACGRLLMPTKSSRESTYLRFVLSWCMETLYRQLPGYFWPMVCYSEELPLEVNMV</sequence>
<protein>
    <submittedName>
        <fullName evidence="1">Uncharacterized protein</fullName>
    </submittedName>
</protein>
<reference evidence="1 2" key="1">
    <citation type="submission" date="2023-08" db="EMBL/GenBank/DDBJ databases">
        <title>A Necator americanus chromosomal reference genome.</title>
        <authorList>
            <person name="Ilik V."/>
            <person name="Petrzelkova K.J."/>
            <person name="Pardy F."/>
            <person name="Fuh T."/>
            <person name="Niatou-Singa F.S."/>
            <person name="Gouil Q."/>
            <person name="Baker L."/>
            <person name="Ritchie M.E."/>
            <person name="Jex A.R."/>
            <person name="Gazzola D."/>
            <person name="Li H."/>
            <person name="Toshio Fujiwara R."/>
            <person name="Zhan B."/>
            <person name="Aroian R.V."/>
            <person name="Pafco B."/>
            <person name="Schwarz E.M."/>
        </authorList>
    </citation>
    <scope>NUCLEOTIDE SEQUENCE [LARGE SCALE GENOMIC DNA]</scope>
    <source>
        <strain evidence="1 2">Aroian</strain>
        <tissue evidence="1">Whole animal</tissue>
    </source>
</reference>
<evidence type="ECO:0000313" key="2">
    <source>
        <dbReference type="Proteomes" id="UP001303046"/>
    </source>
</evidence>